<proteinExistence type="predicted"/>
<evidence type="ECO:0000313" key="1">
    <source>
        <dbReference type="EMBL" id="TKK67996.1"/>
    </source>
</evidence>
<dbReference type="InterPro" id="IPR027056">
    <property type="entry name" value="Gluconate_2DH_su3"/>
</dbReference>
<evidence type="ECO:0000313" key="2">
    <source>
        <dbReference type="Proteomes" id="UP000305848"/>
    </source>
</evidence>
<dbReference type="OrthoDB" id="6385145at2"/>
<reference evidence="1 2" key="1">
    <citation type="submission" date="2019-05" db="EMBL/GenBank/DDBJ databases">
        <title>Panacibacter sp. strain 17mud1-8 Genome sequencing and assembly.</title>
        <authorList>
            <person name="Chhetri G."/>
        </authorList>
    </citation>
    <scope>NUCLEOTIDE SEQUENCE [LARGE SCALE GENOMIC DNA]</scope>
    <source>
        <strain evidence="1 2">17mud1-8</strain>
    </source>
</reference>
<comment type="caution">
    <text evidence="1">The sequence shown here is derived from an EMBL/GenBank/DDBJ whole genome shotgun (WGS) entry which is preliminary data.</text>
</comment>
<dbReference type="EMBL" id="SZQL01000009">
    <property type="protein sequence ID" value="TKK67996.1"/>
    <property type="molecule type" value="Genomic_DNA"/>
</dbReference>
<keyword evidence="2" id="KW-1185">Reference proteome</keyword>
<protein>
    <submittedName>
        <fullName evidence="1">Gluconate 2-dehydrogenase subunit 3 family protein</fullName>
    </submittedName>
</protein>
<dbReference type="AlphaFoldDB" id="A0A4U3L350"/>
<dbReference type="Proteomes" id="UP000305848">
    <property type="component" value="Unassembled WGS sequence"/>
</dbReference>
<dbReference type="RefSeq" id="WP_137262099.1">
    <property type="nucleotide sequence ID" value="NZ_SZQL01000009.1"/>
</dbReference>
<sequence>MNINRRSAIKQFIILSAGVALLPSCKSNKKVSLYNNILINEDQQAMLAEVAETILPTTDTPGAKDISAHLFALQMMNDCYKADDREKFVKGMQQFEEKVQKEYSKTFAQCTPQERQSIVAAAEAHKDAKDEAQYFYNTLKRLTVQAYTGSKYYLTNIQVYKLVPGKYISSVAV</sequence>
<dbReference type="Pfam" id="PF13618">
    <property type="entry name" value="Gluconate_2-dh3"/>
    <property type="match status" value="1"/>
</dbReference>
<accession>A0A4U3L350</accession>
<gene>
    <name evidence="1" type="ORF">FC093_12325</name>
</gene>
<name>A0A4U3L350_9BACT</name>
<organism evidence="1 2">
    <name type="scientific">Ilyomonas limi</name>
    <dbReference type="NCBI Taxonomy" id="2575867"/>
    <lineage>
        <taxon>Bacteria</taxon>
        <taxon>Pseudomonadati</taxon>
        <taxon>Bacteroidota</taxon>
        <taxon>Chitinophagia</taxon>
        <taxon>Chitinophagales</taxon>
        <taxon>Chitinophagaceae</taxon>
        <taxon>Ilyomonas</taxon>
    </lineage>
</organism>